<dbReference type="Proteomes" id="UP000287394">
    <property type="component" value="Chromosome"/>
</dbReference>
<dbReference type="InterPro" id="IPR025159">
    <property type="entry name" value="AbiEi_N"/>
</dbReference>
<dbReference type="Pfam" id="PF13338">
    <property type="entry name" value="AbiEi_4"/>
    <property type="match status" value="1"/>
</dbReference>
<dbReference type="EMBL" id="AP025739">
    <property type="protein sequence ID" value="BDI34320.1"/>
    <property type="molecule type" value="Genomic_DNA"/>
</dbReference>
<evidence type="ECO:0000259" key="1">
    <source>
        <dbReference type="Pfam" id="PF13338"/>
    </source>
</evidence>
<name>A0A9N7LEE5_9BACT</name>
<protein>
    <submittedName>
        <fullName evidence="2">Transcriptional regulator</fullName>
    </submittedName>
</protein>
<dbReference type="AlphaFoldDB" id="A0A9N7LEE5"/>
<evidence type="ECO:0000313" key="2">
    <source>
        <dbReference type="EMBL" id="BDI34320.1"/>
    </source>
</evidence>
<dbReference type="KEGG" id="ccot:CCAX7_63710"/>
<organism evidence="2 3">
    <name type="scientific">Capsulimonas corticalis</name>
    <dbReference type="NCBI Taxonomy" id="2219043"/>
    <lineage>
        <taxon>Bacteria</taxon>
        <taxon>Bacillati</taxon>
        <taxon>Armatimonadota</taxon>
        <taxon>Armatimonadia</taxon>
        <taxon>Capsulimonadales</taxon>
        <taxon>Capsulimonadaceae</taxon>
        <taxon>Capsulimonas</taxon>
    </lineage>
</organism>
<reference evidence="2 3" key="1">
    <citation type="journal article" date="2019" name="Int. J. Syst. Evol. Microbiol.">
        <title>Capsulimonas corticalis gen. nov., sp. nov., an aerobic capsulated bacterium, of a novel bacterial order, Capsulimonadales ord. nov., of the class Armatimonadia of the phylum Armatimonadetes.</title>
        <authorList>
            <person name="Li J."/>
            <person name="Kudo C."/>
            <person name="Tonouchi A."/>
        </authorList>
    </citation>
    <scope>NUCLEOTIDE SEQUENCE [LARGE SCALE GENOMIC DNA]</scope>
    <source>
        <strain evidence="2 3">AX-7</strain>
    </source>
</reference>
<feature type="domain" description="AbiEi antitoxin N-terminal" evidence="1">
    <location>
        <begin position="2"/>
        <end position="36"/>
    </location>
</feature>
<accession>A0A9N7LEE5</accession>
<gene>
    <name evidence="2" type="ORF">CCAX7_63710</name>
</gene>
<sequence length="182" mass="20215">MRARDFAPLGVSPGYLNKLAAQGYIAQSGRGMYRMPDADFTENHSLVQVAAYSRDCVICLLSALQFHQLTTAMPHVVWLAIREGSFAPQVPDLVTQIVRMTAKGFEAGIEHHVLEGVDVKIYSAAKTVTDCFKFRSSVGMEIAIDALKEGLSKRRFSPADLYDFAVINRVWNVMQPYIEALS</sequence>
<proteinExistence type="predicted"/>
<keyword evidence="3" id="KW-1185">Reference proteome</keyword>
<evidence type="ECO:0000313" key="3">
    <source>
        <dbReference type="Proteomes" id="UP000287394"/>
    </source>
</evidence>